<organism evidence="2 3">
    <name type="scientific">Stylonychia lemnae</name>
    <name type="common">Ciliate</name>
    <dbReference type="NCBI Taxonomy" id="5949"/>
    <lineage>
        <taxon>Eukaryota</taxon>
        <taxon>Sar</taxon>
        <taxon>Alveolata</taxon>
        <taxon>Ciliophora</taxon>
        <taxon>Intramacronucleata</taxon>
        <taxon>Spirotrichea</taxon>
        <taxon>Stichotrichia</taxon>
        <taxon>Sporadotrichida</taxon>
        <taxon>Oxytrichidae</taxon>
        <taxon>Stylonychinae</taxon>
        <taxon>Stylonychia</taxon>
    </lineage>
</organism>
<keyword evidence="3" id="KW-1185">Reference proteome</keyword>
<evidence type="ECO:0000313" key="2">
    <source>
        <dbReference type="EMBL" id="CDW76640.1"/>
    </source>
</evidence>
<protein>
    <recommendedName>
        <fullName evidence="4">IQ calmodulin-binding motif family protein</fullName>
    </recommendedName>
</protein>
<accession>A0A078A4Z2</accession>
<feature type="region of interest" description="Disordered" evidence="1">
    <location>
        <begin position="219"/>
        <end position="248"/>
    </location>
</feature>
<sequence>MFTQLNNELIQLQISRSGDLSHLIKTYQKNFQLQMKPLTQTSHQQMTDYISKLSLKEESRQIDQRRIFGNLKAFKDINESKQKIFKTVHRKIAQINIKTIEEQEIANQIQWTNTLQLNSQSQLLMLMGNDETFSIQSSNITNIEFKRIKQECRELRNKVILIINNINYILETQLLIMDDKIGQKSKKDFIYQLQNYYISDQISRNQEIKAARTQYQQKYNENKERSKTQFNKLDDSNSQINQSGSQNKQISKQFKGLETLQMLQRALGENKQTNLKEIQREAKSQLAGQRTIQASYVLAESSNTASSFYKTKTNQSINSSQSKRSIKNSIQNDFHEIQADYLNQLESNFKNLQSIKSAKKFQIMRALRHIQRWWKIFNAERKLKAVQMIERNYKLTLSDFMKLKRQIIIVMKRYSANKIQRWYRLWRKKRVILRQKQNAKILGKYLNQLGTIIKLQSFIRGCLIRKALRFKRYLKKLRVQRQNDRNQEKKIIYYRTIRVINSARLHNCVQKQLQERMFYIQQFEKQFQK</sequence>
<feature type="compositionally biased region" description="Basic and acidic residues" evidence="1">
    <location>
        <begin position="220"/>
        <end position="235"/>
    </location>
</feature>
<dbReference type="EMBL" id="CCKQ01005419">
    <property type="protein sequence ID" value="CDW76640.1"/>
    <property type="molecule type" value="Genomic_DNA"/>
</dbReference>
<evidence type="ECO:0000313" key="3">
    <source>
        <dbReference type="Proteomes" id="UP000039865"/>
    </source>
</evidence>
<evidence type="ECO:0000256" key="1">
    <source>
        <dbReference type="SAM" id="MobiDB-lite"/>
    </source>
</evidence>
<dbReference type="AlphaFoldDB" id="A0A078A4Z2"/>
<evidence type="ECO:0008006" key="4">
    <source>
        <dbReference type="Google" id="ProtNLM"/>
    </source>
</evidence>
<gene>
    <name evidence="2" type="primary">Contig7419.g7932</name>
    <name evidence="2" type="ORF">STYLEM_5601</name>
</gene>
<dbReference type="Proteomes" id="UP000039865">
    <property type="component" value="Unassembled WGS sequence"/>
</dbReference>
<dbReference type="PROSITE" id="PS50096">
    <property type="entry name" value="IQ"/>
    <property type="match status" value="1"/>
</dbReference>
<name>A0A078A4Z2_STYLE</name>
<proteinExistence type="predicted"/>
<reference evidence="2 3" key="1">
    <citation type="submission" date="2014-06" db="EMBL/GenBank/DDBJ databases">
        <authorList>
            <person name="Swart Estienne"/>
        </authorList>
    </citation>
    <scope>NUCLEOTIDE SEQUENCE [LARGE SCALE GENOMIC DNA]</scope>
    <source>
        <strain evidence="2 3">130c</strain>
    </source>
</reference>
<dbReference type="InParanoid" id="A0A078A4Z2"/>
<feature type="compositionally biased region" description="Low complexity" evidence="1">
    <location>
        <begin position="236"/>
        <end position="248"/>
    </location>
</feature>